<keyword evidence="3" id="KW-1185">Reference proteome</keyword>
<dbReference type="AlphaFoldDB" id="I8UJS6"/>
<dbReference type="InterPro" id="IPR014922">
    <property type="entry name" value="YdhG-like"/>
</dbReference>
<dbReference type="RefSeq" id="WP_007200580.1">
    <property type="nucleotide sequence ID" value="NZ_AKKV01000019.1"/>
</dbReference>
<gene>
    <name evidence="2" type="ORF">A374_02404</name>
</gene>
<dbReference type="EMBL" id="AKKV01000019">
    <property type="protein sequence ID" value="EIT87068.1"/>
    <property type="molecule type" value="Genomic_DNA"/>
</dbReference>
<dbReference type="eggNOG" id="COG4430">
    <property type="taxonomic scope" value="Bacteria"/>
</dbReference>
<dbReference type="SUPFAM" id="SSF159888">
    <property type="entry name" value="YdhG-like"/>
    <property type="match status" value="1"/>
</dbReference>
<evidence type="ECO:0000313" key="3">
    <source>
        <dbReference type="Proteomes" id="UP000004080"/>
    </source>
</evidence>
<comment type="caution">
    <text evidence="2">The sequence shown here is derived from an EMBL/GenBank/DDBJ whole genome shotgun (WGS) entry which is preliminary data.</text>
</comment>
<reference evidence="2 3" key="1">
    <citation type="journal article" date="2012" name="J. Bacteriol.">
        <title>Genome of Bacillus macauensis ZFHKF-1, a Long-Chain-Forming Bacterium.</title>
        <authorList>
            <person name="Cai L."/>
            <person name="Zhang T."/>
        </authorList>
    </citation>
    <scope>NUCLEOTIDE SEQUENCE [LARGE SCALE GENOMIC DNA]</scope>
    <source>
        <strain evidence="2 3">ZFHKF-1</strain>
    </source>
</reference>
<dbReference type="OrthoDB" id="214150at2"/>
<sequence length="192" mass="22084">MSVTTVDQFISNVQHWQKEYEALRQIILCSDLHETMKWKHPCYTLHNRNVVLIHDFKDYIALLFHKGALMSDPHNLLIQQTENVQSARQLRFTNLQDIENKAAIITAYLHEAIVIEQEKKTLPKNTTVDLSLPELVAAFSATPAFEHAFKALTPGRQRAYILHFSQPKQSKTRQSRIEKAIEAILAGKGLRE</sequence>
<feature type="domain" description="YdhG-like" evidence="1">
    <location>
        <begin position="16"/>
        <end position="113"/>
    </location>
</feature>
<accession>I8UJS6</accession>
<evidence type="ECO:0000313" key="2">
    <source>
        <dbReference type="EMBL" id="EIT87068.1"/>
    </source>
</evidence>
<organism evidence="2 3">
    <name type="scientific">Fictibacillus macauensis ZFHKF-1</name>
    <dbReference type="NCBI Taxonomy" id="1196324"/>
    <lineage>
        <taxon>Bacteria</taxon>
        <taxon>Bacillati</taxon>
        <taxon>Bacillota</taxon>
        <taxon>Bacilli</taxon>
        <taxon>Bacillales</taxon>
        <taxon>Fictibacillaceae</taxon>
        <taxon>Fictibacillus</taxon>
    </lineage>
</organism>
<protein>
    <recommendedName>
        <fullName evidence="1">YdhG-like domain-containing protein</fullName>
    </recommendedName>
</protein>
<dbReference type="InterPro" id="IPR016786">
    <property type="entry name" value="YdeI_bac"/>
</dbReference>
<dbReference type="Pfam" id="PF13376">
    <property type="entry name" value="OmdA"/>
    <property type="match status" value="1"/>
</dbReference>
<name>I8UJS6_9BACL</name>
<dbReference type="Gene3D" id="3.90.1150.200">
    <property type="match status" value="1"/>
</dbReference>
<dbReference type="Pfam" id="PF08818">
    <property type="entry name" value="DUF1801"/>
    <property type="match status" value="1"/>
</dbReference>
<evidence type="ECO:0000259" key="1">
    <source>
        <dbReference type="Pfam" id="PF08818"/>
    </source>
</evidence>
<dbReference type="PATRIC" id="fig|1196324.3.peg.481"/>
<dbReference type="Proteomes" id="UP000004080">
    <property type="component" value="Unassembled WGS sequence"/>
</dbReference>
<dbReference type="PIRSF" id="PIRSF021308">
    <property type="entry name" value="UCP021308"/>
    <property type="match status" value="1"/>
</dbReference>
<proteinExistence type="predicted"/>